<dbReference type="AlphaFoldDB" id="A0A1F6M302"/>
<dbReference type="STRING" id="1798676.A3B90_02890"/>
<comment type="similarity">
    <text evidence="1 3">Belongs to the bacterial ribosomal protein bS6 family.</text>
</comment>
<protein>
    <recommendedName>
        <fullName evidence="2 3">Small ribosomal subunit protein bS6</fullName>
    </recommendedName>
</protein>
<dbReference type="SUPFAM" id="SSF54995">
    <property type="entry name" value="Ribosomal protein S6"/>
    <property type="match status" value="1"/>
</dbReference>
<evidence type="ECO:0000313" key="6">
    <source>
        <dbReference type="Proteomes" id="UP000178742"/>
    </source>
</evidence>
<dbReference type="CDD" id="cd00473">
    <property type="entry name" value="bS6"/>
    <property type="match status" value="1"/>
</dbReference>
<dbReference type="GO" id="GO:0006412">
    <property type="term" value="P:translation"/>
    <property type="evidence" value="ECO:0007669"/>
    <property type="project" value="UniProtKB-UniRule"/>
</dbReference>
<dbReference type="NCBIfam" id="TIGR00166">
    <property type="entry name" value="S6"/>
    <property type="match status" value="1"/>
</dbReference>
<dbReference type="GO" id="GO:0005840">
    <property type="term" value="C:ribosome"/>
    <property type="evidence" value="ECO:0007669"/>
    <property type="project" value="UniProtKB-KW"/>
</dbReference>
<dbReference type="InterPro" id="IPR035980">
    <property type="entry name" value="Ribosomal_bS6_sf"/>
</dbReference>
<evidence type="ECO:0000256" key="1">
    <source>
        <dbReference type="ARBA" id="ARBA00009512"/>
    </source>
</evidence>
<keyword evidence="3" id="KW-0699">rRNA-binding</keyword>
<proteinExistence type="inferred from homology"/>
<reference evidence="5 6" key="1">
    <citation type="journal article" date="2016" name="Nat. Commun.">
        <title>Thousands of microbial genomes shed light on interconnected biogeochemical processes in an aquifer system.</title>
        <authorList>
            <person name="Anantharaman K."/>
            <person name="Brown C.T."/>
            <person name="Hug L.A."/>
            <person name="Sharon I."/>
            <person name="Castelle C.J."/>
            <person name="Probst A.J."/>
            <person name="Thomas B.C."/>
            <person name="Singh A."/>
            <person name="Wilkins M.J."/>
            <person name="Karaoz U."/>
            <person name="Brodie E.L."/>
            <person name="Williams K.H."/>
            <person name="Hubbard S.S."/>
            <person name="Banfield J.F."/>
        </authorList>
    </citation>
    <scope>NUCLEOTIDE SEQUENCE [LARGE SCALE GENOMIC DNA]</scope>
</reference>
<gene>
    <name evidence="3" type="primary">rpsF</name>
    <name evidence="5" type="ORF">A3B90_02890</name>
</gene>
<keyword evidence="3" id="KW-0694">RNA-binding</keyword>
<dbReference type="GO" id="GO:0019843">
    <property type="term" value="F:rRNA binding"/>
    <property type="evidence" value="ECO:0007669"/>
    <property type="project" value="UniProtKB-UniRule"/>
</dbReference>
<dbReference type="InterPro" id="IPR000529">
    <property type="entry name" value="Ribosomal_bS6"/>
</dbReference>
<dbReference type="GO" id="GO:0003735">
    <property type="term" value="F:structural constituent of ribosome"/>
    <property type="evidence" value="ECO:0007669"/>
    <property type="project" value="InterPro"/>
</dbReference>
<dbReference type="HAMAP" id="MF_00360">
    <property type="entry name" value="Ribosomal_bS6"/>
    <property type="match status" value="1"/>
</dbReference>
<name>A0A1F6M302_9BACT</name>
<accession>A0A1F6M302</accession>
<keyword evidence="3" id="KW-0687">Ribonucleoprotein</keyword>
<evidence type="ECO:0000256" key="4">
    <source>
        <dbReference type="SAM" id="MobiDB-lite"/>
    </source>
</evidence>
<dbReference type="InterPro" id="IPR014717">
    <property type="entry name" value="Transl_elong_EF1B/ribsomal_bS6"/>
</dbReference>
<dbReference type="Gene3D" id="3.30.70.60">
    <property type="match status" value="1"/>
</dbReference>
<dbReference type="Pfam" id="PF01250">
    <property type="entry name" value="Ribosomal_S6"/>
    <property type="match status" value="1"/>
</dbReference>
<evidence type="ECO:0000256" key="2">
    <source>
        <dbReference type="ARBA" id="ARBA00035294"/>
    </source>
</evidence>
<dbReference type="Proteomes" id="UP000178742">
    <property type="component" value="Unassembled WGS sequence"/>
</dbReference>
<dbReference type="EMBL" id="MFPX01000025">
    <property type="protein sequence ID" value="OGH66017.1"/>
    <property type="molecule type" value="Genomic_DNA"/>
</dbReference>
<organism evidence="5 6">
    <name type="scientific">Candidatus Magasanikbacteria bacterium RIFCSPHIGHO2_02_FULL_41_13</name>
    <dbReference type="NCBI Taxonomy" id="1798676"/>
    <lineage>
        <taxon>Bacteria</taxon>
        <taxon>Candidatus Magasanikiibacteriota</taxon>
    </lineage>
</organism>
<evidence type="ECO:0000256" key="3">
    <source>
        <dbReference type="HAMAP-Rule" id="MF_00360"/>
    </source>
</evidence>
<feature type="region of interest" description="Disordered" evidence="4">
    <location>
        <begin position="134"/>
        <end position="164"/>
    </location>
</feature>
<dbReference type="InterPro" id="IPR020814">
    <property type="entry name" value="Ribosomal_S6_plastid/chlpt"/>
</dbReference>
<dbReference type="GO" id="GO:1990904">
    <property type="term" value="C:ribonucleoprotein complex"/>
    <property type="evidence" value="ECO:0007669"/>
    <property type="project" value="UniProtKB-KW"/>
</dbReference>
<comment type="function">
    <text evidence="3">Binds together with bS18 to 16S ribosomal RNA.</text>
</comment>
<sequence>MKNYELLAVLPGTLTETEAHEIAGQIKDAVEKNGGSSLAMEYNGKSRLSYPMRHIRYGYFFLFTFEAIEKDIQVIQQKIRLVPQVLRFLCKIYNPAQKVSLNLGEAAPAVAEIGVNEEKKEEIIVQEVPEMQLEQLPPTPSVSESVEAPVEPKKESKKAAKSDISMEEIDQKLDELLLKSDV</sequence>
<keyword evidence="3 5" id="KW-0689">Ribosomal protein</keyword>
<evidence type="ECO:0000313" key="5">
    <source>
        <dbReference type="EMBL" id="OGH66017.1"/>
    </source>
</evidence>
<comment type="caution">
    <text evidence="5">The sequence shown here is derived from an EMBL/GenBank/DDBJ whole genome shotgun (WGS) entry which is preliminary data.</text>
</comment>
<feature type="compositionally biased region" description="Basic and acidic residues" evidence="4">
    <location>
        <begin position="150"/>
        <end position="161"/>
    </location>
</feature>